<sequence length="84" mass="9336">MGVTAARRWKLTFRLHFGRYPGKSARPITADVLLGHRSRRSAPKLMLRCPSRLLGATPSMVCGYASQRMSRTGLLFEEVEVGCA</sequence>
<protein>
    <submittedName>
        <fullName evidence="1">Uncharacterized protein</fullName>
    </submittedName>
</protein>
<organism evidence="1">
    <name type="scientific">Dichomitus squalens</name>
    <dbReference type="NCBI Taxonomy" id="114155"/>
    <lineage>
        <taxon>Eukaryota</taxon>
        <taxon>Fungi</taxon>
        <taxon>Dikarya</taxon>
        <taxon>Basidiomycota</taxon>
        <taxon>Agaricomycotina</taxon>
        <taxon>Agaricomycetes</taxon>
        <taxon>Polyporales</taxon>
        <taxon>Polyporaceae</taxon>
        <taxon>Dichomitus</taxon>
    </lineage>
</organism>
<name>A0A4Q9N5N9_9APHY</name>
<gene>
    <name evidence="1" type="ORF">BD311DRAFT_744867</name>
</gene>
<dbReference type="EMBL" id="ML143386">
    <property type="protein sequence ID" value="TBU35929.1"/>
    <property type="molecule type" value="Genomic_DNA"/>
</dbReference>
<dbReference type="Proteomes" id="UP000292957">
    <property type="component" value="Unassembled WGS sequence"/>
</dbReference>
<evidence type="ECO:0000313" key="1">
    <source>
        <dbReference type="EMBL" id="TBU35929.1"/>
    </source>
</evidence>
<reference evidence="1" key="1">
    <citation type="submission" date="2019-01" db="EMBL/GenBank/DDBJ databases">
        <title>Draft genome sequences of three monokaryotic isolates of the white-rot basidiomycete fungus Dichomitus squalens.</title>
        <authorList>
            <consortium name="DOE Joint Genome Institute"/>
            <person name="Lopez S.C."/>
            <person name="Andreopoulos B."/>
            <person name="Pangilinan J."/>
            <person name="Lipzen A."/>
            <person name="Riley R."/>
            <person name="Ahrendt S."/>
            <person name="Ng V."/>
            <person name="Barry K."/>
            <person name="Daum C."/>
            <person name="Grigoriev I.V."/>
            <person name="Hilden K.S."/>
            <person name="Makela M.R."/>
            <person name="de Vries R.P."/>
        </authorList>
    </citation>
    <scope>NUCLEOTIDE SEQUENCE [LARGE SCALE GENOMIC DNA]</scope>
    <source>
        <strain evidence="1">OM18370.1</strain>
    </source>
</reference>
<accession>A0A4Q9N5N9</accession>
<proteinExistence type="predicted"/>
<dbReference type="AlphaFoldDB" id="A0A4Q9N5N9"/>